<dbReference type="GO" id="GO:0016787">
    <property type="term" value="F:hydrolase activity"/>
    <property type="evidence" value="ECO:0007669"/>
    <property type="project" value="UniProtKB-KW"/>
</dbReference>
<feature type="domain" description="F5/8 type C" evidence="5">
    <location>
        <begin position="1212"/>
        <end position="1366"/>
    </location>
</feature>
<dbReference type="RefSeq" id="WP_241222835.1">
    <property type="nucleotide sequence ID" value="NZ_QXGK01000005.1"/>
</dbReference>
<sequence>MTPFHPTLPTWASPPALRRRAARSLTALTVALATLAGSCGLTATALAADDPAIDGVTASGASAAGHDPSAAVDGDPATYWQSPADSSMQDYRRFLDFDLGGTWDVSRIDVANPGDGAYHHYEIYLSEDGERYDKVAYKSDDAASDGTADTYRIDPTRAAYARINVSYDSAHQQVDLAEVAFHGVKISDDSPEPAPIAVEDFASSSWGAEWEKVETDPEYAEAKTIAGVRDLVSRVIGERWVDSFDFALRGQSDGKDVFEISDAGDGRILIRGNDGVSLASGLNYYLRNWCKVDYNPLFGSQLDMPDTLPAVGSKILKYTNYEYRYALNFCTYSYTMSFWAWDEYEAFLDWAAMNGVNLMLDIVGQEEVLRRTLTQYGYSDDDVREYLSGPAYYAWFYMQNLYSTGGPLPANWFPQRVELGRRIHDRMQTFGITPVIQGFGGQVPTDFQERNPDSVAASSGSWSGYDRPYMIKTYLTDDDRAAGKEDYFQKVGDTFYTEQERVFGDVSHYYAVDPFHEGGTIPDGFDIVDIYRTVQSKMLEHDPDAIWVMQQWQSGIDENKLSGLADKSQALVLDLQSDLRSQASPMENQGVPWVWNMLHNFGGRMGLDGVPEVLSQNITDAYNANSYMRGIGITPEAIDNSPIVYELLFDMTWQQDPIDYRAWTRDYAERRYGGTDTTIEQAWDILLDTAYAHTDGEYYQGASESIINARPSDNAIGSASTWGHSDIDYDKERFEQAAQLFIDAYDEYRDSEGFRYDFVDVMRQVLANAFQEYQPLAGQAYRSGDADLFAVLGEQMLGIIKAQDQLLATSDSFLLGTWIDDARTMLDDADDWTADLFELNARALVTTWGLAKNGSLIDYSNRQWAGLTGDYYYTRWATYVENRLAKLTDGTDFTDPDWFDYGWEWANRKSDETGYGFAVTASDDDRKRLAEDIMTRYTVGVMDEYTGGGSADERTNLALGRTVTDADTGENTTLPTDGSTDTGWTAQGRTDATLDIDLEGTYAITGAGITLQQIAADFPLRYEIEVWNGEKWVEIGRSEADVVSSKNDVDCDILGSKVRYRLHSTDGRQLTGIHELTIWGASQPQTTYDNIALGTTATAGSTEPGRSTSAGIDGNEGTLWVGNGSEPNWYRIDLAEPTRVDRARLVFEQAGREFRFRIVAGLEDGSERTLIDQTGNQGALDRVYTADIGERITHVTVEFTGSVGGTAWPALAELELLAESADTIEGVNIAAEATITSSPTKDAPENAGALVDGKATAWVSRDGAKPAWFQLDYPSARDVDSIRLRFEDGQPDRSMQFTLTVTDDDGTTRVVHERTADDLSEQQGITIDVPVGEAVKTIRMDITDARIPSSGGAAWPLVSEIEVYSTPRNAAGTATVTAGDGSTLDAGALAALTDGDRDSTVTLTDGADKTLTFALDRPYDIGILGILSSMKGESLRFKAEYRVPADDADADTWATLADYSGNTRLSDELLARLAAPVYTDAVRLTILNDGDVTLNETYLYVTDMAASLRSTLASVRAALSRLTFGDHAGDYRADARDTLETVLDAADQAALDTMNSRDSAAWTTRVETAVGEFYRTGYVSIDRNALYVAIDDATATRDALRGHGLTGLAATLDTPLADAKAVADAYGTVTQRDIDDAADTLGQAVADALAGVDDADTRYQIVLDTARQRLADAVIGDHEGQYPQTAADTLAAAIDTAAAARAAAADAAAIDAASAALRDAIDAFGRSVVHIDATALTAAIAAADALTERDYDSQAWAAMAAALDAARDVDLTQVPQSTVDDLAQRLAAAIDALADARLDRTVLATAIASAQALQEGDYTAASWKPFADALAAAIEARDRISTTQQALDEACGALAAARDGLERRSHGGGDEGDKPGPGEGEGGSDKPGTGEGEGGTDKPGTGEGGTDRPGAGDQKPGGTGNGSGSGKGDGSGKMSNTGSATTPVAIAALTAAALAAGLMIVRRRRGHGLR</sequence>
<organism evidence="6 7">
    <name type="scientific">Bifidobacterium samirii</name>
    <dbReference type="NCBI Taxonomy" id="2306974"/>
    <lineage>
        <taxon>Bacteria</taxon>
        <taxon>Bacillati</taxon>
        <taxon>Actinomycetota</taxon>
        <taxon>Actinomycetes</taxon>
        <taxon>Bifidobacteriales</taxon>
        <taxon>Bifidobacteriaceae</taxon>
        <taxon>Bifidobacterium</taxon>
    </lineage>
</organism>
<evidence type="ECO:0000256" key="3">
    <source>
        <dbReference type="SAM" id="Phobius"/>
    </source>
</evidence>
<dbReference type="Pfam" id="PF12971">
    <property type="entry name" value="NAGLU_N"/>
    <property type="match status" value="1"/>
</dbReference>
<keyword evidence="7" id="KW-1185">Reference proteome</keyword>
<reference evidence="6 7" key="1">
    <citation type="submission" date="2018-09" db="EMBL/GenBank/DDBJ databases">
        <title>Characterization of the phylogenetic diversity of five novel species belonging to the genus Bifidobacterium.</title>
        <authorList>
            <person name="Lugli G.A."/>
            <person name="Duranti S."/>
            <person name="Milani C."/>
        </authorList>
    </citation>
    <scope>NUCLEOTIDE SEQUENCE [LARGE SCALE GENOMIC DNA]</scope>
    <source>
        <strain evidence="6 7">2033B</strain>
    </source>
</reference>
<keyword evidence="4" id="KW-0732">Signal</keyword>
<accession>A0A430FUY5</accession>
<comment type="caution">
    <text evidence="6">The sequence shown here is derived from an EMBL/GenBank/DDBJ whole genome shotgun (WGS) entry which is preliminary data.</text>
</comment>
<name>A0A430FUY5_9BIFI</name>
<evidence type="ECO:0000313" key="7">
    <source>
        <dbReference type="Proteomes" id="UP000287470"/>
    </source>
</evidence>
<dbReference type="Gene3D" id="1.20.120.670">
    <property type="entry name" value="N-acetyl-b-d-glucoasminidase"/>
    <property type="match status" value="1"/>
</dbReference>
<dbReference type="PROSITE" id="PS50022">
    <property type="entry name" value="FA58C_3"/>
    <property type="match status" value="2"/>
</dbReference>
<dbReference type="Gene3D" id="2.60.120.260">
    <property type="entry name" value="Galactose-binding domain-like"/>
    <property type="match status" value="4"/>
</dbReference>
<feature type="domain" description="F5/8 type C" evidence="5">
    <location>
        <begin position="39"/>
        <end position="184"/>
    </location>
</feature>
<feature type="signal peptide" evidence="4">
    <location>
        <begin position="1"/>
        <end position="47"/>
    </location>
</feature>
<dbReference type="Pfam" id="PF12972">
    <property type="entry name" value="NAGLU_C"/>
    <property type="match status" value="1"/>
</dbReference>
<keyword evidence="3" id="KW-0472">Membrane</keyword>
<evidence type="ECO:0000256" key="1">
    <source>
        <dbReference type="ARBA" id="ARBA00022801"/>
    </source>
</evidence>
<feature type="compositionally biased region" description="Polar residues" evidence="2">
    <location>
        <begin position="1097"/>
        <end position="1110"/>
    </location>
</feature>
<keyword evidence="3" id="KW-0812">Transmembrane</keyword>
<feature type="compositionally biased region" description="Gly residues" evidence="2">
    <location>
        <begin position="1915"/>
        <end position="1931"/>
    </location>
</feature>
<dbReference type="GO" id="GO:0005975">
    <property type="term" value="P:carbohydrate metabolic process"/>
    <property type="evidence" value="ECO:0007669"/>
    <property type="project" value="UniProtKB-ARBA"/>
</dbReference>
<feature type="chain" id="PRO_5019203309" evidence="4">
    <location>
        <begin position="48"/>
        <end position="1970"/>
    </location>
</feature>
<feature type="region of interest" description="Disordered" evidence="2">
    <location>
        <begin position="1860"/>
        <end position="1939"/>
    </location>
</feature>
<dbReference type="Pfam" id="PF22633">
    <property type="entry name" value="F5_F8_type_C_2"/>
    <property type="match status" value="2"/>
</dbReference>
<dbReference type="InterPro" id="IPR000421">
    <property type="entry name" value="FA58C"/>
</dbReference>
<dbReference type="InterPro" id="IPR029018">
    <property type="entry name" value="Hex-like_dom2"/>
</dbReference>
<evidence type="ECO:0000259" key="5">
    <source>
        <dbReference type="PROSITE" id="PS50022"/>
    </source>
</evidence>
<feature type="region of interest" description="Disordered" evidence="2">
    <location>
        <begin position="1097"/>
        <end position="1118"/>
    </location>
</feature>
<dbReference type="InterPro" id="IPR024732">
    <property type="entry name" value="NAGLU_C"/>
</dbReference>
<dbReference type="InterPro" id="IPR007781">
    <property type="entry name" value="NAGLU"/>
</dbReference>
<dbReference type="Gene3D" id="3.20.20.80">
    <property type="entry name" value="Glycosidases"/>
    <property type="match status" value="1"/>
</dbReference>
<keyword evidence="3" id="KW-1133">Transmembrane helix</keyword>
<proteinExistence type="predicted"/>
<dbReference type="PANTHER" id="PTHR12872">
    <property type="entry name" value="ALPHA-N-ACETYLGLUCOSAMINIDASE"/>
    <property type="match status" value="1"/>
</dbReference>
<dbReference type="SUPFAM" id="SSF49785">
    <property type="entry name" value="Galactose-binding domain-like"/>
    <property type="match status" value="4"/>
</dbReference>
<evidence type="ECO:0000256" key="4">
    <source>
        <dbReference type="SAM" id="SignalP"/>
    </source>
</evidence>
<dbReference type="InterPro" id="IPR024240">
    <property type="entry name" value="NAGLU_N"/>
</dbReference>
<dbReference type="InterPro" id="IPR024733">
    <property type="entry name" value="NAGLU_tim-barrel"/>
</dbReference>
<dbReference type="PANTHER" id="PTHR12872:SF1">
    <property type="entry name" value="ALPHA-N-ACETYLGLUCOSAMINIDASE"/>
    <property type="match status" value="1"/>
</dbReference>
<feature type="transmembrane region" description="Helical" evidence="3">
    <location>
        <begin position="1943"/>
        <end position="1961"/>
    </location>
</feature>
<feature type="compositionally biased region" description="Basic and acidic residues" evidence="2">
    <location>
        <begin position="1860"/>
        <end position="1876"/>
    </location>
</feature>
<dbReference type="EMBL" id="QXGK01000005">
    <property type="protein sequence ID" value="RSX57378.1"/>
    <property type="molecule type" value="Genomic_DNA"/>
</dbReference>
<dbReference type="Proteomes" id="UP000287470">
    <property type="component" value="Unassembled WGS sequence"/>
</dbReference>
<dbReference type="Gene3D" id="1.20.1270.90">
    <property type="entry name" value="AF1782-like"/>
    <property type="match status" value="2"/>
</dbReference>
<evidence type="ECO:0000313" key="6">
    <source>
        <dbReference type="EMBL" id="RSX57378.1"/>
    </source>
</evidence>
<dbReference type="Gene3D" id="1.20.1270.70">
    <property type="entry name" value="Designed single chain three-helix bundle"/>
    <property type="match status" value="1"/>
</dbReference>
<protein>
    <submittedName>
        <fullName evidence="6">Alpha-N-acetylglucosaminidase</fullName>
    </submittedName>
</protein>
<dbReference type="Gene3D" id="3.30.379.10">
    <property type="entry name" value="Chitobiase/beta-hexosaminidase domain 2-like"/>
    <property type="match status" value="1"/>
</dbReference>
<keyword evidence="1" id="KW-0378">Hydrolase</keyword>
<dbReference type="Pfam" id="PF05089">
    <property type="entry name" value="NAGLU"/>
    <property type="match status" value="1"/>
</dbReference>
<gene>
    <name evidence="6" type="ORF">D2E24_0676</name>
</gene>
<evidence type="ECO:0000256" key="2">
    <source>
        <dbReference type="SAM" id="MobiDB-lite"/>
    </source>
</evidence>
<dbReference type="InterPro" id="IPR008979">
    <property type="entry name" value="Galactose-bd-like_sf"/>
</dbReference>
<dbReference type="Pfam" id="PF00754">
    <property type="entry name" value="F5_F8_type_C"/>
    <property type="match status" value="2"/>
</dbReference>